<protein>
    <recommendedName>
        <fullName evidence="4">ABC-2 family transporter protein</fullName>
    </recommendedName>
</protein>
<keyword evidence="3" id="KW-1185">Reference proteome</keyword>
<sequence length="215" mass="24960">MDLTIIRIHVKKILTGNFVFMSLVAIIFGILTLFSKGQEKIIGSYTYIDMLWKGYIFLYIIFACELSKDLLQMEKITRRIEWLIANGTRLQSILINHTVSLWISTLLLLMPLLGITIYKIGSPDVAQILDFFTFTLLSSIIINAVILVIRDMNKYKGISLRISVFYFFILIIESMFYSWSNNFILTVIIKYVISLCVSVFVLRMATKERIVMAYY</sequence>
<feature type="transmembrane region" description="Helical" evidence="1">
    <location>
        <begin position="12"/>
        <end position="34"/>
    </location>
</feature>
<feature type="transmembrane region" description="Helical" evidence="1">
    <location>
        <begin position="126"/>
        <end position="149"/>
    </location>
</feature>
<dbReference type="OrthoDB" id="2086584at2"/>
<evidence type="ECO:0008006" key="4">
    <source>
        <dbReference type="Google" id="ProtNLM"/>
    </source>
</evidence>
<keyword evidence="1" id="KW-0472">Membrane</keyword>
<reference evidence="3" key="1">
    <citation type="submission" date="2015-05" db="EMBL/GenBank/DDBJ databases">
        <authorList>
            <consortium name="Pathogen Informatics"/>
        </authorList>
    </citation>
    <scope>NUCLEOTIDE SEQUENCE [LARGE SCALE GENOMIC DNA]</scope>
    <source>
        <strain evidence="3">L1-83</strain>
    </source>
</reference>
<proteinExistence type="predicted"/>
<evidence type="ECO:0000313" key="3">
    <source>
        <dbReference type="Proteomes" id="UP000049828"/>
    </source>
</evidence>
<dbReference type="EMBL" id="CVRS01000080">
    <property type="protein sequence ID" value="CRL39889.1"/>
    <property type="molecule type" value="Genomic_DNA"/>
</dbReference>
<dbReference type="Proteomes" id="UP000049828">
    <property type="component" value="Unassembled WGS sequence"/>
</dbReference>
<keyword evidence="1" id="KW-1133">Transmembrane helix</keyword>
<organism evidence="2 3">
    <name type="scientific">Roseburia inulinivorans</name>
    <dbReference type="NCBI Taxonomy" id="360807"/>
    <lineage>
        <taxon>Bacteria</taxon>
        <taxon>Bacillati</taxon>
        <taxon>Bacillota</taxon>
        <taxon>Clostridia</taxon>
        <taxon>Lachnospirales</taxon>
        <taxon>Lachnospiraceae</taxon>
        <taxon>Roseburia</taxon>
    </lineage>
</organism>
<name>A0A0M6WRC2_9FIRM</name>
<feature type="transmembrane region" description="Helical" evidence="1">
    <location>
        <begin position="183"/>
        <end position="202"/>
    </location>
</feature>
<gene>
    <name evidence="2" type="ORF">RIL183_04321</name>
</gene>
<evidence type="ECO:0000313" key="2">
    <source>
        <dbReference type="EMBL" id="CRL39889.1"/>
    </source>
</evidence>
<feature type="transmembrane region" description="Helical" evidence="1">
    <location>
        <begin position="99"/>
        <end position="120"/>
    </location>
</feature>
<dbReference type="AlphaFoldDB" id="A0A0M6WRC2"/>
<dbReference type="RefSeq" id="WP_015529882.1">
    <property type="nucleotide sequence ID" value="NZ_CVRS01000080.1"/>
</dbReference>
<evidence type="ECO:0000256" key="1">
    <source>
        <dbReference type="SAM" id="Phobius"/>
    </source>
</evidence>
<feature type="transmembrane region" description="Helical" evidence="1">
    <location>
        <begin position="158"/>
        <end position="177"/>
    </location>
</feature>
<feature type="transmembrane region" description="Helical" evidence="1">
    <location>
        <begin position="54"/>
        <end position="71"/>
    </location>
</feature>
<keyword evidence="1" id="KW-0812">Transmembrane</keyword>
<accession>A0A0M6WRC2</accession>